<dbReference type="FunFam" id="1.10.510.10:FF:000018">
    <property type="entry name" value="Receptor protein serine/threonine kinase"/>
    <property type="match status" value="1"/>
</dbReference>
<accession>A0A4Z2FEG4</accession>
<gene>
    <name evidence="21" type="primary">ACVR1_2</name>
    <name evidence="21" type="ORF">EYF80_050683</name>
</gene>
<dbReference type="InterPro" id="IPR011009">
    <property type="entry name" value="Kinase-like_dom_sf"/>
</dbReference>
<dbReference type="PROSITE" id="PS50011">
    <property type="entry name" value="PROTEIN_KINASE_DOM"/>
    <property type="match status" value="1"/>
</dbReference>
<dbReference type="AlphaFoldDB" id="A0A4Z2FEG4"/>
<dbReference type="InterPro" id="IPR001245">
    <property type="entry name" value="Ser-Thr/Tyr_kinase_cat_dom"/>
</dbReference>
<dbReference type="GO" id="GO:0007507">
    <property type="term" value="P:heart development"/>
    <property type="evidence" value="ECO:0007669"/>
    <property type="project" value="TreeGrafter"/>
</dbReference>
<evidence type="ECO:0000256" key="8">
    <source>
        <dbReference type="ARBA" id="ARBA00022692"/>
    </source>
</evidence>
<evidence type="ECO:0000256" key="11">
    <source>
        <dbReference type="ARBA" id="ARBA00022741"/>
    </source>
</evidence>
<dbReference type="GO" id="GO:0046872">
    <property type="term" value="F:metal ion binding"/>
    <property type="evidence" value="ECO:0007669"/>
    <property type="project" value="UniProtKB-KW"/>
</dbReference>
<proteinExistence type="inferred from homology"/>
<feature type="chain" id="PRO_5021207850" description="receptor protein serine/threonine kinase" evidence="19">
    <location>
        <begin position="20"/>
        <end position="359"/>
    </location>
</feature>
<keyword evidence="16" id="KW-0472">Membrane</keyword>
<dbReference type="Gene3D" id="1.10.510.10">
    <property type="entry name" value="Transferase(Phosphotransferase) domain 1"/>
    <property type="match status" value="1"/>
</dbReference>
<dbReference type="Gene3D" id="2.10.60.10">
    <property type="entry name" value="CD59"/>
    <property type="match status" value="1"/>
</dbReference>
<evidence type="ECO:0000256" key="1">
    <source>
        <dbReference type="ARBA" id="ARBA00001936"/>
    </source>
</evidence>
<dbReference type="EMBL" id="SRLO01001305">
    <property type="protein sequence ID" value="TNN39154.1"/>
    <property type="molecule type" value="Genomic_DNA"/>
</dbReference>
<dbReference type="InterPro" id="IPR000472">
    <property type="entry name" value="Activin_recp"/>
</dbReference>
<dbReference type="EC" id="2.7.11.30" evidence="5"/>
<comment type="cofactor">
    <cofactor evidence="1">
        <name>Mn(2+)</name>
        <dbReference type="ChEBI" id="CHEBI:29035"/>
    </cofactor>
</comment>
<evidence type="ECO:0000259" key="20">
    <source>
        <dbReference type="PROSITE" id="PS50011"/>
    </source>
</evidence>
<keyword evidence="17 21" id="KW-0675">Receptor</keyword>
<dbReference type="SUPFAM" id="SSF56112">
    <property type="entry name" value="Protein kinase-like (PK-like)"/>
    <property type="match status" value="1"/>
</dbReference>
<evidence type="ECO:0000256" key="15">
    <source>
        <dbReference type="ARBA" id="ARBA00022989"/>
    </source>
</evidence>
<evidence type="ECO:0000256" key="10">
    <source>
        <dbReference type="ARBA" id="ARBA00022729"/>
    </source>
</evidence>
<comment type="similarity">
    <text evidence="4">Belongs to the protein kinase superfamily. TKL Ser/Thr protein kinase family. TGFB receptor subfamily.</text>
</comment>
<evidence type="ECO:0000256" key="12">
    <source>
        <dbReference type="ARBA" id="ARBA00022777"/>
    </source>
</evidence>
<sequence>MGPCSLLLLVALQALQTSAEGSDGKLECLCETPQSLQATKCHGTRCFSSVKVSSSGVVVFEHGCLEGLDKIRFHCSTAPSFYQAIFCCSQEMCNGNTSRSSLMSLLPTGAAGPLVYVRQRFRASLPGPEDRCQADQPDGVCSTQLWLITHYHENGSLYDYLQRVAVETTEGLAMAASVACGLVHLHTEIFGTEGKPAIAHRDLKSKNILVTKELRCCIADLGLAVTHSQADNLLDVGNNPKVGTKRYMAPEVLDESIQTDCFDAYKRVDIWAFGLVLWEIARRTYSNGIVEEYKPPFYDLVPNDPSFEDMRKVVCVEQQRPFLPNRWFSDPNPSARLTALRIKKTLDKIHSSLEKGKES</sequence>
<organism evidence="21 22">
    <name type="scientific">Liparis tanakae</name>
    <name type="common">Tanaka's snailfish</name>
    <dbReference type="NCBI Taxonomy" id="230148"/>
    <lineage>
        <taxon>Eukaryota</taxon>
        <taxon>Metazoa</taxon>
        <taxon>Chordata</taxon>
        <taxon>Craniata</taxon>
        <taxon>Vertebrata</taxon>
        <taxon>Euteleostomi</taxon>
        <taxon>Actinopterygii</taxon>
        <taxon>Neopterygii</taxon>
        <taxon>Teleostei</taxon>
        <taxon>Neoteleostei</taxon>
        <taxon>Acanthomorphata</taxon>
        <taxon>Eupercaria</taxon>
        <taxon>Perciformes</taxon>
        <taxon>Cottioidei</taxon>
        <taxon>Cottales</taxon>
        <taxon>Liparidae</taxon>
        <taxon>Liparis</taxon>
    </lineage>
</organism>
<reference evidence="21 22" key="1">
    <citation type="submission" date="2019-03" db="EMBL/GenBank/DDBJ databases">
        <title>First draft genome of Liparis tanakae, snailfish: a comprehensive survey of snailfish specific genes.</title>
        <authorList>
            <person name="Kim W."/>
            <person name="Song I."/>
            <person name="Jeong J.-H."/>
            <person name="Kim D."/>
            <person name="Kim S."/>
            <person name="Ryu S."/>
            <person name="Song J.Y."/>
            <person name="Lee S.K."/>
        </authorList>
    </citation>
    <scope>NUCLEOTIDE SEQUENCE [LARGE SCALE GENOMIC DNA]</scope>
    <source>
        <tissue evidence="21">Muscle</tissue>
    </source>
</reference>
<keyword evidence="15" id="KW-1133">Transmembrane helix</keyword>
<dbReference type="PROSITE" id="PS00108">
    <property type="entry name" value="PROTEIN_KINASE_ST"/>
    <property type="match status" value="1"/>
</dbReference>
<keyword evidence="14" id="KW-0460">Magnesium</keyword>
<dbReference type="GO" id="GO:0007179">
    <property type="term" value="P:transforming growth factor beta receptor signaling pathway"/>
    <property type="evidence" value="ECO:0007669"/>
    <property type="project" value="TreeGrafter"/>
</dbReference>
<dbReference type="Pfam" id="PF07714">
    <property type="entry name" value="PK_Tyr_Ser-Thr"/>
    <property type="match status" value="1"/>
</dbReference>
<evidence type="ECO:0000313" key="21">
    <source>
        <dbReference type="EMBL" id="TNN39154.1"/>
    </source>
</evidence>
<evidence type="ECO:0000256" key="4">
    <source>
        <dbReference type="ARBA" id="ARBA00009605"/>
    </source>
</evidence>
<evidence type="ECO:0000256" key="16">
    <source>
        <dbReference type="ARBA" id="ARBA00023136"/>
    </source>
</evidence>
<evidence type="ECO:0000256" key="18">
    <source>
        <dbReference type="ARBA" id="ARBA00023211"/>
    </source>
</evidence>
<name>A0A4Z2FEG4_9TELE</name>
<dbReference type="Pfam" id="PF01064">
    <property type="entry name" value="Activin_recp"/>
    <property type="match status" value="1"/>
</dbReference>
<evidence type="ECO:0000256" key="6">
    <source>
        <dbReference type="ARBA" id="ARBA00022527"/>
    </source>
</evidence>
<evidence type="ECO:0000256" key="2">
    <source>
        <dbReference type="ARBA" id="ARBA00001946"/>
    </source>
</evidence>
<dbReference type="PANTHER" id="PTHR23255:SF96">
    <property type="entry name" value="RECEPTOR PROTEIN SERINE_THREONINE KINASE"/>
    <property type="match status" value="1"/>
</dbReference>
<evidence type="ECO:0000256" key="9">
    <source>
        <dbReference type="ARBA" id="ARBA00022723"/>
    </source>
</evidence>
<dbReference type="SUPFAM" id="SSF57302">
    <property type="entry name" value="Snake toxin-like"/>
    <property type="match status" value="1"/>
</dbReference>
<comment type="subcellular location">
    <subcellularLocation>
        <location evidence="3">Membrane</location>
        <topology evidence="3">Single-pass type I membrane protein</topology>
    </subcellularLocation>
</comment>
<dbReference type="InterPro" id="IPR045860">
    <property type="entry name" value="Snake_toxin-like_sf"/>
</dbReference>
<evidence type="ECO:0000256" key="13">
    <source>
        <dbReference type="ARBA" id="ARBA00022840"/>
    </source>
</evidence>
<dbReference type="GO" id="GO:0005524">
    <property type="term" value="F:ATP binding"/>
    <property type="evidence" value="ECO:0007669"/>
    <property type="project" value="UniProtKB-KW"/>
</dbReference>
<protein>
    <recommendedName>
        <fullName evidence="5">receptor protein serine/threonine kinase</fullName>
        <ecNumber evidence="5">2.7.11.30</ecNumber>
    </recommendedName>
</protein>
<keyword evidence="13" id="KW-0067">ATP-binding</keyword>
<dbReference type="CDD" id="cd23535">
    <property type="entry name" value="TFP_LU_ECD_ALK2"/>
    <property type="match status" value="1"/>
</dbReference>
<comment type="cofactor">
    <cofactor evidence="2">
        <name>Mg(2+)</name>
        <dbReference type="ChEBI" id="CHEBI:18420"/>
    </cofactor>
</comment>
<comment type="caution">
    <text evidence="21">The sequence shown here is derived from an EMBL/GenBank/DDBJ whole genome shotgun (WGS) entry which is preliminary data.</text>
</comment>
<feature type="domain" description="Protein kinase" evidence="20">
    <location>
        <begin position="36"/>
        <end position="353"/>
    </location>
</feature>
<dbReference type="InterPro" id="IPR000719">
    <property type="entry name" value="Prot_kinase_dom"/>
</dbReference>
<keyword evidence="6" id="KW-0723">Serine/threonine-protein kinase</keyword>
<evidence type="ECO:0000313" key="22">
    <source>
        <dbReference type="Proteomes" id="UP000314294"/>
    </source>
</evidence>
<keyword evidence="12" id="KW-0418">Kinase</keyword>
<dbReference type="GO" id="GO:0004675">
    <property type="term" value="F:transmembrane receptor protein serine/threonine kinase activity"/>
    <property type="evidence" value="ECO:0007669"/>
    <property type="project" value="UniProtKB-EC"/>
</dbReference>
<dbReference type="SMART" id="SM00220">
    <property type="entry name" value="S_TKc"/>
    <property type="match status" value="1"/>
</dbReference>
<keyword evidence="11" id="KW-0547">Nucleotide-binding</keyword>
<evidence type="ECO:0000256" key="17">
    <source>
        <dbReference type="ARBA" id="ARBA00023170"/>
    </source>
</evidence>
<evidence type="ECO:0000256" key="5">
    <source>
        <dbReference type="ARBA" id="ARBA00012401"/>
    </source>
</evidence>
<dbReference type="InterPro" id="IPR000333">
    <property type="entry name" value="TGFB_receptor"/>
</dbReference>
<keyword evidence="22" id="KW-1185">Reference proteome</keyword>
<keyword evidence="18" id="KW-0464">Manganese</keyword>
<feature type="signal peptide" evidence="19">
    <location>
        <begin position="1"/>
        <end position="19"/>
    </location>
</feature>
<keyword evidence="9" id="KW-0479">Metal-binding</keyword>
<dbReference type="OrthoDB" id="69842at2759"/>
<keyword evidence="10 19" id="KW-0732">Signal</keyword>
<dbReference type="PANTHER" id="PTHR23255">
    <property type="entry name" value="TRANSFORMING GROWTH FACTOR-BETA RECEPTOR TYPE I AND II"/>
    <property type="match status" value="1"/>
</dbReference>
<evidence type="ECO:0000256" key="19">
    <source>
        <dbReference type="SAM" id="SignalP"/>
    </source>
</evidence>
<dbReference type="Proteomes" id="UP000314294">
    <property type="component" value="Unassembled WGS sequence"/>
</dbReference>
<evidence type="ECO:0000256" key="3">
    <source>
        <dbReference type="ARBA" id="ARBA00004479"/>
    </source>
</evidence>
<evidence type="ECO:0000256" key="14">
    <source>
        <dbReference type="ARBA" id="ARBA00022842"/>
    </source>
</evidence>
<keyword evidence="7" id="KW-0808">Transferase</keyword>
<evidence type="ECO:0000256" key="7">
    <source>
        <dbReference type="ARBA" id="ARBA00022679"/>
    </source>
</evidence>
<dbReference type="InterPro" id="IPR008271">
    <property type="entry name" value="Ser/Thr_kinase_AS"/>
</dbReference>
<dbReference type="GO" id="GO:0070724">
    <property type="term" value="C:BMP receptor complex"/>
    <property type="evidence" value="ECO:0007669"/>
    <property type="project" value="TreeGrafter"/>
</dbReference>
<keyword evidence="8" id="KW-0812">Transmembrane</keyword>